<keyword evidence="3 6" id="KW-0812">Transmembrane</keyword>
<keyword evidence="4 6" id="KW-1133">Transmembrane helix</keyword>
<feature type="transmembrane region" description="Helical" evidence="6">
    <location>
        <begin position="371"/>
        <end position="388"/>
    </location>
</feature>
<feature type="transmembrane region" description="Helical" evidence="6">
    <location>
        <begin position="45"/>
        <end position="68"/>
    </location>
</feature>
<feature type="transmembrane region" description="Helical" evidence="6">
    <location>
        <begin position="285"/>
        <end position="309"/>
    </location>
</feature>
<dbReference type="InterPro" id="IPR050833">
    <property type="entry name" value="Poly_Biosynth_Transport"/>
</dbReference>
<name>A0A538T1T9_UNCEI</name>
<dbReference type="AlphaFoldDB" id="A0A538T1T9"/>
<comment type="caution">
    <text evidence="7">The sequence shown here is derived from an EMBL/GenBank/DDBJ whole genome shotgun (WGS) entry which is preliminary data.</text>
</comment>
<feature type="transmembrane region" description="Helical" evidence="6">
    <location>
        <begin position="453"/>
        <end position="471"/>
    </location>
</feature>
<feature type="transmembrane region" description="Helical" evidence="6">
    <location>
        <begin position="154"/>
        <end position="173"/>
    </location>
</feature>
<organism evidence="7 8">
    <name type="scientific">Eiseniibacteriota bacterium</name>
    <dbReference type="NCBI Taxonomy" id="2212470"/>
    <lineage>
        <taxon>Bacteria</taxon>
        <taxon>Candidatus Eiseniibacteriota</taxon>
    </lineage>
</organism>
<feature type="transmembrane region" description="Helical" evidence="6">
    <location>
        <begin position="419"/>
        <end position="441"/>
    </location>
</feature>
<protein>
    <recommendedName>
        <fullName evidence="9">Polysaccharide biosynthesis protein C-terminal domain-containing protein</fullName>
    </recommendedName>
</protein>
<proteinExistence type="predicted"/>
<evidence type="ECO:0000256" key="1">
    <source>
        <dbReference type="ARBA" id="ARBA00004651"/>
    </source>
</evidence>
<feature type="transmembrane region" description="Helical" evidence="6">
    <location>
        <begin position="179"/>
        <end position="198"/>
    </location>
</feature>
<gene>
    <name evidence="7" type="ORF">E6K75_06570</name>
</gene>
<sequence>MRRLIQSTALLGIGSAATVVAAILRAKVLAALLGPQGTGLLAQLSTLTAVLVPLATLGLGNGVTAMIAAARARGDAFLAGRVRSTALTLSWMVGLGFALLAALTSPWLADALFHDRTKAWVVLIGAAAVPLSAISSLRVSILQGYEAVKSMAKLNAIIAAATIGTIAPLAWFFGLQGAVAALVVVAAIYLVVSGRMVAKEARRFEDVGEGSEGAVSPVGNLSSPFSREIPPPPTPRPRTRIDRALLRPLLRYGSSALLVGLSSTLTLLILRSALVSKLGLAPNGIYQVCVGISGLYMPLILNSITAIVWPQIAGHARDEETNVTMREALRLAVLLQTLIAGAMLAGAPLWIPIFYSGKFLPALDLLPLQFLGDYFRSVAWVCGIWLVPKNRLRPWVLFDLVYGVAMLVTFWLLVDRVGLRSIVIAYVVAHISHTALHYALARKTLGFHLGPDNRRLLLASLALFAGFVAFMPRTLPGAGLGILALAAWAALVVRPSEWLAVWRKVRVTIVPPPSADAN</sequence>
<feature type="transmembrane region" description="Helical" evidence="6">
    <location>
        <begin position="477"/>
        <end position="494"/>
    </location>
</feature>
<evidence type="ECO:0000256" key="4">
    <source>
        <dbReference type="ARBA" id="ARBA00022989"/>
    </source>
</evidence>
<evidence type="ECO:0008006" key="9">
    <source>
        <dbReference type="Google" id="ProtNLM"/>
    </source>
</evidence>
<feature type="transmembrane region" description="Helical" evidence="6">
    <location>
        <begin position="329"/>
        <end position="351"/>
    </location>
</feature>
<evidence type="ECO:0000256" key="3">
    <source>
        <dbReference type="ARBA" id="ARBA00022692"/>
    </source>
</evidence>
<evidence type="ECO:0000256" key="2">
    <source>
        <dbReference type="ARBA" id="ARBA00022475"/>
    </source>
</evidence>
<reference evidence="7 8" key="1">
    <citation type="journal article" date="2019" name="Nat. Microbiol.">
        <title>Mediterranean grassland soil C-N compound turnover is dependent on rainfall and depth, and is mediated by genomically divergent microorganisms.</title>
        <authorList>
            <person name="Diamond S."/>
            <person name="Andeer P.F."/>
            <person name="Li Z."/>
            <person name="Crits-Christoph A."/>
            <person name="Burstein D."/>
            <person name="Anantharaman K."/>
            <person name="Lane K.R."/>
            <person name="Thomas B.C."/>
            <person name="Pan C."/>
            <person name="Northen T.R."/>
            <person name="Banfield J.F."/>
        </authorList>
    </citation>
    <scope>NUCLEOTIDE SEQUENCE [LARGE SCALE GENOMIC DNA]</scope>
    <source>
        <strain evidence="7">WS_5</strain>
    </source>
</reference>
<feature type="transmembrane region" description="Helical" evidence="6">
    <location>
        <begin position="395"/>
        <end position="413"/>
    </location>
</feature>
<feature type="transmembrane region" description="Helical" evidence="6">
    <location>
        <begin position="120"/>
        <end position="142"/>
    </location>
</feature>
<feature type="transmembrane region" description="Helical" evidence="6">
    <location>
        <begin position="89"/>
        <end position="108"/>
    </location>
</feature>
<evidence type="ECO:0000256" key="5">
    <source>
        <dbReference type="ARBA" id="ARBA00023136"/>
    </source>
</evidence>
<dbReference type="GO" id="GO:0005886">
    <property type="term" value="C:plasma membrane"/>
    <property type="evidence" value="ECO:0007669"/>
    <property type="project" value="UniProtKB-SubCell"/>
</dbReference>
<dbReference type="InterPro" id="IPR002797">
    <property type="entry name" value="Polysacc_synth"/>
</dbReference>
<dbReference type="PANTHER" id="PTHR30250:SF11">
    <property type="entry name" value="O-ANTIGEN TRANSPORTER-RELATED"/>
    <property type="match status" value="1"/>
</dbReference>
<evidence type="ECO:0000313" key="8">
    <source>
        <dbReference type="Proteomes" id="UP000320913"/>
    </source>
</evidence>
<keyword evidence="5 6" id="KW-0472">Membrane</keyword>
<accession>A0A538T1T9</accession>
<dbReference type="EMBL" id="VBOV01000164">
    <property type="protein sequence ID" value="TMQ57600.1"/>
    <property type="molecule type" value="Genomic_DNA"/>
</dbReference>
<dbReference type="PANTHER" id="PTHR30250">
    <property type="entry name" value="PST FAMILY PREDICTED COLANIC ACID TRANSPORTER"/>
    <property type="match status" value="1"/>
</dbReference>
<dbReference type="Pfam" id="PF01943">
    <property type="entry name" value="Polysacc_synt"/>
    <property type="match status" value="1"/>
</dbReference>
<feature type="transmembrane region" description="Helical" evidence="6">
    <location>
        <begin position="249"/>
        <end position="273"/>
    </location>
</feature>
<dbReference type="Proteomes" id="UP000320913">
    <property type="component" value="Unassembled WGS sequence"/>
</dbReference>
<evidence type="ECO:0000313" key="7">
    <source>
        <dbReference type="EMBL" id="TMQ57600.1"/>
    </source>
</evidence>
<keyword evidence="2" id="KW-1003">Cell membrane</keyword>
<comment type="subcellular location">
    <subcellularLocation>
        <location evidence="1">Cell membrane</location>
        <topology evidence="1">Multi-pass membrane protein</topology>
    </subcellularLocation>
</comment>
<evidence type="ECO:0000256" key="6">
    <source>
        <dbReference type="SAM" id="Phobius"/>
    </source>
</evidence>